<dbReference type="Proteomes" id="UP000055045">
    <property type="component" value="Unassembled WGS sequence"/>
</dbReference>
<evidence type="ECO:0000256" key="3">
    <source>
        <dbReference type="ARBA" id="ARBA00023163"/>
    </source>
</evidence>
<keyword evidence="4" id="KW-0539">Nucleus</keyword>
<evidence type="ECO:0000256" key="2">
    <source>
        <dbReference type="ARBA" id="ARBA00023015"/>
    </source>
</evidence>
<dbReference type="PANTHER" id="PTHR31001:SF40">
    <property type="entry name" value="ZN(II)2CYS6 TRANSCRIPTION FACTOR (EUROFUNG)"/>
    <property type="match status" value="1"/>
</dbReference>
<dbReference type="GO" id="GO:0003677">
    <property type="term" value="F:DNA binding"/>
    <property type="evidence" value="ECO:0007669"/>
    <property type="project" value="InterPro"/>
</dbReference>
<reference evidence="6 7" key="1">
    <citation type="submission" date="2015-10" db="EMBL/GenBank/DDBJ databases">
        <title>Genome sequencing of Penicillium freii.</title>
        <authorList>
            <person name="Nguyen H.D."/>
            <person name="Visagie C.M."/>
            <person name="Seifert K.A."/>
        </authorList>
    </citation>
    <scope>NUCLEOTIDE SEQUENCE [LARGE SCALE GENOMIC DNA]</scope>
    <source>
        <strain evidence="6 7">DAOM 242723</strain>
    </source>
</reference>
<keyword evidence="3" id="KW-0804">Transcription</keyword>
<evidence type="ECO:0000256" key="1">
    <source>
        <dbReference type="ARBA" id="ARBA00004123"/>
    </source>
</evidence>
<sequence>MTEDLMQLGVAFTGLEQVTAAHKIPILNERIASGCQILSFLQDRAMIDRGIDLFFESIECIHIHCGEFIVREWLSQLWFAHGDTLSSQDPEHIWQLCQLLSQNTAKPLVFDGNTTTRQWISSATGDHIRWGVIAMLANYVGTYAMVTKSSDPFFQEFNVERKSLLNHMAKVSEMCIGFCRECDSLDDVFIWALFEHYNITEYTKGEVGYAAYCIGAEVNSALIAMGLHEEIKADSQIPFFLAELRKRLRAMVYTAEISIATFLGRPPRLSHRYMNLDPPLDLKDSELFSEYPHELAVAISKLDEQGYNRDGEIRHVTWIRSSISFTKRREDILELSLGNYTPDEVRQHADIIQRKTEEHWANLPHFISSLRESTFGLETREVIDLHFRNVFRQGPQANSLLLHRVLMRKAGTGPAELIHTAQTILSDVMRLYKRVEMSAATSFIYFLAVHGLRSAVILAIELLKQEQLPVYPNEPLLPRSRTIQDLSIFTAKLSDLDPIFGDKDLCEKGQKVISQVLDKILSPLKTACRPCHLCSMQSQQLATNAVTDDMCLNIHVPESSVMMDDFSYDMSVPISGPDHAFRLWLESINSQDSIM</sequence>
<keyword evidence="7" id="KW-1185">Reference proteome</keyword>
<evidence type="ECO:0000259" key="5">
    <source>
        <dbReference type="Pfam" id="PF04082"/>
    </source>
</evidence>
<dbReference type="EMBL" id="LLXE01000041">
    <property type="protein sequence ID" value="KUM64738.1"/>
    <property type="molecule type" value="Genomic_DNA"/>
</dbReference>
<dbReference type="InterPro" id="IPR050613">
    <property type="entry name" value="Sec_Metabolite_Reg"/>
</dbReference>
<evidence type="ECO:0000313" key="6">
    <source>
        <dbReference type="EMBL" id="KUM64738.1"/>
    </source>
</evidence>
<evidence type="ECO:0000313" key="7">
    <source>
        <dbReference type="Proteomes" id="UP000055045"/>
    </source>
</evidence>
<organism evidence="6 7">
    <name type="scientific">Penicillium freii</name>
    <dbReference type="NCBI Taxonomy" id="48697"/>
    <lineage>
        <taxon>Eukaryota</taxon>
        <taxon>Fungi</taxon>
        <taxon>Dikarya</taxon>
        <taxon>Ascomycota</taxon>
        <taxon>Pezizomycotina</taxon>
        <taxon>Eurotiomycetes</taxon>
        <taxon>Eurotiomycetidae</taxon>
        <taxon>Eurotiales</taxon>
        <taxon>Aspergillaceae</taxon>
        <taxon>Penicillium</taxon>
    </lineage>
</organism>
<dbReference type="Pfam" id="PF04082">
    <property type="entry name" value="Fungal_trans"/>
    <property type="match status" value="1"/>
</dbReference>
<dbReference type="GO" id="GO:0005634">
    <property type="term" value="C:nucleus"/>
    <property type="evidence" value="ECO:0007669"/>
    <property type="project" value="UniProtKB-SubCell"/>
</dbReference>
<comment type="subcellular location">
    <subcellularLocation>
        <location evidence="1">Nucleus</location>
    </subcellularLocation>
</comment>
<dbReference type="PANTHER" id="PTHR31001">
    <property type="entry name" value="UNCHARACTERIZED TRANSCRIPTIONAL REGULATORY PROTEIN"/>
    <property type="match status" value="1"/>
</dbReference>
<gene>
    <name evidence="6" type="ORF">ACN42_g2344</name>
</gene>
<comment type="caution">
    <text evidence="6">The sequence shown here is derived from an EMBL/GenBank/DDBJ whole genome shotgun (WGS) entry which is preliminary data.</text>
</comment>
<dbReference type="AlphaFoldDB" id="A0A101MQ94"/>
<dbReference type="GO" id="GO:0008270">
    <property type="term" value="F:zinc ion binding"/>
    <property type="evidence" value="ECO:0007669"/>
    <property type="project" value="InterPro"/>
</dbReference>
<protein>
    <recommendedName>
        <fullName evidence="5">Xylanolytic transcriptional activator regulatory domain-containing protein</fullName>
    </recommendedName>
</protein>
<name>A0A101MQ94_PENFR</name>
<keyword evidence="2" id="KW-0805">Transcription regulation</keyword>
<evidence type="ECO:0000256" key="4">
    <source>
        <dbReference type="ARBA" id="ARBA00023242"/>
    </source>
</evidence>
<dbReference type="InterPro" id="IPR007219">
    <property type="entry name" value="XnlR_reg_dom"/>
</dbReference>
<dbReference type="GO" id="GO:0006351">
    <property type="term" value="P:DNA-templated transcription"/>
    <property type="evidence" value="ECO:0007669"/>
    <property type="project" value="InterPro"/>
</dbReference>
<proteinExistence type="predicted"/>
<dbReference type="STRING" id="48697.A0A101MQ94"/>
<dbReference type="CDD" id="cd12148">
    <property type="entry name" value="fungal_TF_MHR"/>
    <property type="match status" value="1"/>
</dbReference>
<feature type="domain" description="Xylanolytic transcriptional activator regulatory" evidence="5">
    <location>
        <begin position="185"/>
        <end position="286"/>
    </location>
</feature>
<accession>A0A101MQ94</accession>